<dbReference type="NCBIfam" id="TIGR01439">
    <property type="entry name" value="lp_hng_hel_AbrB"/>
    <property type="match status" value="1"/>
</dbReference>
<reference evidence="2" key="1">
    <citation type="submission" date="2023-03" db="EMBL/GenBank/DDBJ databases">
        <authorList>
            <person name="Steffen K."/>
            <person name="Cardenas P."/>
        </authorList>
    </citation>
    <scope>NUCLEOTIDE SEQUENCE</scope>
</reference>
<dbReference type="InterPro" id="IPR007159">
    <property type="entry name" value="SpoVT-AbrB_dom"/>
</dbReference>
<dbReference type="Pfam" id="PF04014">
    <property type="entry name" value="MazE_antitoxin"/>
    <property type="match status" value="1"/>
</dbReference>
<evidence type="ECO:0000313" key="3">
    <source>
        <dbReference type="Proteomes" id="UP001174909"/>
    </source>
</evidence>
<dbReference type="EMBL" id="CASHTH010003332">
    <property type="protein sequence ID" value="CAI8043506.1"/>
    <property type="molecule type" value="Genomic_DNA"/>
</dbReference>
<dbReference type="AlphaFoldDB" id="A0AA35TAS7"/>
<evidence type="ECO:0000259" key="1">
    <source>
        <dbReference type="PROSITE" id="PS51740"/>
    </source>
</evidence>
<sequence>MRSTIDRAGRIVVPKAIREAANLRPGTEVQFRVQGGHVEIEPVPLTVTLQRRGSLVVAVPQADQPVMRAKDVDMTIAELRNGPMEQESEG</sequence>
<accession>A0AA35TAS7</accession>
<dbReference type="GO" id="GO:0003677">
    <property type="term" value="F:DNA binding"/>
    <property type="evidence" value="ECO:0007669"/>
    <property type="project" value="InterPro"/>
</dbReference>
<organism evidence="2 3">
    <name type="scientific">Geodia barretti</name>
    <name type="common">Barrett's horny sponge</name>
    <dbReference type="NCBI Taxonomy" id="519541"/>
    <lineage>
        <taxon>Eukaryota</taxon>
        <taxon>Metazoa</taxon>
        <taxon>Porifera</taxon>
        <taxon>Demospongiae</taxon>
        <taxon>Heteroscleromorpha</taxon>
        <taxon>Tetractinellida</taxon>
        <taxon>Astrophorina</taxon>
        <taxon>Geodiidae</taxon>
        <taxon>Geodia</taxon>
    </lineage>
</organism>
<comment type="caution">
    <text evidence="2">The sequence shown here is derived from an EMBL/GenBank/DDBJ whole genome shotgun (WGS) entry which is preliminary data.</text>
</comment>
<dbReference type="SUPFAM" id="SSF89447">
    <property type="entry name" value="AbrB/MazE/MraZ-like"/>
    <property type="match status" value="1"/>
</dbReference>
<dbReference type="SMART" id="SM00966">
    <property type="entry name" value="SpoVT_AbrB"/>
    <property type="match status" value="1"/>
</dbReference>
<feature type="domain" description="SpoVT-AbrB" evidence="1">
    <location>
        <begin position="1"/>
        <end position="45"/>
    </location>
</feature>
<name>A0AA35TAS7_GEOBA</name>
<keyword evidence="3" id="KW-1185">Reference proteome</keyword>
<dbReference type="InterPro" id="IPR037914">
    <property type="entry name" value="SpoVT-AbrB_sf"/>
</dbReference>
<proteinExistence type="predicted"/>
<dbReference type="Gene3D" id="2.10.260.10">
    <property type="match status" value="1"/>
</dbReference>
<gene>
    <name evidence="2" type="ORF">GBAR_LOCUS24115</name>
</gene>
<dbReference type="PROSITE" id="PS51740">
    <property type="entry name" value="SPOVT_ABRB"/>
    <property type="match status" value="1"/>
</dbReference>
<dbReference type="Proteomes" id="UP001174909">
    <property type="component" value="Unassembled WGS sequence"/>
</dbReference>
<evidence type="ECO:0000313" key="2">
    <source>
        <dbReference type="EMBL" id="CAI8043506.1"/>
    </source>
</evidence>
<protein>
    <submittedName>
        <fullName evidence="2">Uncharacterized protein Mb2626</fullName>
    </submittedName>
</protein>